<dbReference type="AlphaFoldDB" id="A0A177E8Q9"/>
<evidence type="ECO:0000313" key="2">
    <source>
        <dbReference type="Proteomes" id="UP000076964"/>
    </source>
</evidence>
<evidence type="ECO:0000313" key="1">
    <source>
        <dbReference type="EMBL" id="OAG27602.1"/>
    </source>
</evidence>
<reference evidence="1 2" key="1">
    <citation type="submission" date="2016-02" db="EMBL/GenBank/DDBJ databases">
        <title>Draft genome sequence of Thermodesulfatator sp. S606.</title>
        <authorList>
            <person name="Lai Q."/>
            <person name="Cao J."/>
            <person name="Dupont S."/>
            <person name="Shao Z."/>
            <person name="Jebbar M."/>
            <person name="Alain K."/>
        </authorList>
    </citation>
    <scope>NUCLEOTIDE SEQUENCE [LARGE SCALE GENOMIC DNA]</scope>
    <source>
        <strain evidence="1 2">S606</strain>
    </source>
</reference>
<dbReference type="EMBL" id="LSFI01000025">
    <property type="protein sequence ID" value="OAG27602.1"/>
    <property type="molecule type" value="Genomic_DNA"/>
</dbReference>
<dbReference type="InterPro" id="IPR050696">
    <property type="entry name" value="FtsA/MreB"/>
</dbReference>
<dbReference type="CDD" id="cd24049">
    <property type="entry name" value="ASKHA_NBD_PilM"/>
    <property type="match status" value="1"/>
</dbReference>
<keyword evidence="2" id="KW-1185">Reference proteome</keyword>
<dbReference type="PANTHER" id="PTHR32432:SF3">
    <property type="entry name" value="ETHANOLAMINE UTILIZATION PROTEIN EUTJ"/>
    <property type="match status" value="1"/>
</dbReference>
<proteinExistence type="predicted"/>
<comment type="caution">
    <text evidence="1">The sequence shown here is derived from an EMBL/GenBank/DDBJ whole genome shotgun (WGS) entry which is preliminary data.</text>
</comment>
<organism evidence="1 2">
    <name type="scientific">Thermodesulfatator autotrophicus</name>
    <dbReference type="NCBI Taxonomy" id="1795632"/>
    <lineage>
        <taxon>Bacteria</taxon>
        <taxon>Pseudomonadati</taxon>
        <taxon>Thermodesulfobacteriota</taxon>
        <taxon>Thermodesulfobacteria</taxon>
        <taxon>Thermodesulfobacteriales</taxon>
        <taxon>Thermodesulfatatoraceae</taxon>
        <taxon>Thermodesulfatator</taxon>
    </lineage>
</organism>
<dbReference type="InterPro" id="IPR043129">
    <property type="entry name" value="ATPase_NBD"/>
</dbReference>
<sequence>MAIKLGRFSFGKKGFLGIDLGSYSIKIAEIESGSPPVLRSFGQVKIPEGGIWSGDDEKLNDLLKKMSSLLKNLKIKYKNSIVSISSYTSILKRVTLEVSPEDNLDEIIKEEAESHIPFDLDEVYLDYDILSSEENQIDCVIAAARKDFIDKIVDFINSLNLNPIGITIDIVALSNLFELAYLPERDFVLVDLGASKTSVVFWRDGGLFSHRDLSVGVQQIDTKNLIIEDRIATYIKETLTFLGEEYKINEKDIYLCGGGCLNKSLVAKIKDMTGKEIKFLSYLTRFNLNKISLKAENYINLIGKTAVGTVISEI</sequence>
<name>A0A177E8Q9_9BACT</name>
<dbReference type="Proteomes" id="UP000076964">
    <property type="component" value="Unassembled WGS sequence"/>
</dbReference>
<evidence type="ECO:0008006" key="3">
    <source>
        <dbReference type="Google" id="ProtNLM"/>
    </source>
</evidence>
<dbReference type="SUPFAM" id="SSF53067">
    <property type="entry name" value="Actin-like ATPase domain"/>
    <property type="match status" value="2"/>
</dbReference>
<gene>
    <name evidence="1" type="ORF">TH606_06075</name>
</gene>
<accession>A0A177E8Q9</accession>
<dbReference type="OrthoDB" id="9778003at2"/>
<dbReference type="STRING" id="1795632.TH606_06075"/>
<dbReference type="RefSeq" id="WP_068542030.1">
    <property type="nucleotide sequence ID" value="NZ_LSFI01000025.1"/>
</dbReference>
<dbReference type="Gene3D" id="3.30.420.40">
    <property type="match status" value="1"/>
</dbReference>
<dbReference type="PANTHER" id="PTHR32432">
    <property type="entry name" value="CELL DIVISION PROTEIN FTSA-RELATED"/>
    <property type="match status" value="1"/>
</dbReference>
<dbReference type="Pfam" id="PF11104">
    <property type="entry name" value="PilM_2"/>
    <property type="match status" value="1"/>
</dbReference>
<protein>
    <recommendedName>
        <fullName evidence="3">SHS2 domain-containing protein</fullName>
    </recommendedName>
</protein>
<dbReference type="InterPro" id="IPR005883">
    <property type="entry name" value="PilM"/>
</dbReference>